<proteinExistence type="predicted"/>
<keyword evidence="3" id="KW-1185">Reference proteome</keyword>
<reference evidence="3" key="1">
    <citation type="journal article" date="2015" name="PLoS Genet.">
        <title>The dynamic genome and transcriptome of the human fungal pathogen Blastomyces and close relative Emmonsia.</title>
        <authorList>
            <person name="Munoz J.F."/>
            <person name="Gauthier G.M."/>
            <person name="Desjardins C.A."/>
            <person name="Gallo J.E."/>
            <person name="Holder J."/>
            <person name="Sullivan T.D."/>
            <person name="Marty A.J."/>
            <person name="Carmen J.C."/>
            <person name="Chen Z."/>
            <person name="Ding L."/>
            <person name="Gujja S."/>
            <person name="Magrini V."/>
            <person name="Misas E."/>
            <person name="Mitreva M."/>
            <person name="Priest M."/>
            <person name="Saif S."/>
            <person name="Whiston E.A."/>
            <person name="Young S."/>
            <person name="Zeng Q."/>
            <person name="Goldman W.E."/>
            <person name="Mardis E.R."/>
            <person name="Taylor J.W."/>
            <person name="McEwen J.G."/>
            <person name="Clay O.K."/>
            <person name="Klein B.S."/>
            <person name="Cuomo C.A."/>
        </authorList>
    </citation>
    <scope>NUCLEOTIDE SEQUENCE [LARGE SCALE GENOMIC DNA]</scope>
    <source>
        <strain evidence="3">UAMH 139</strain>
    </source>
</reference>
<feature type="transmembrane region" description="Helical" evidence="1">
    <location>
        <begin position="61"/>
        <end position="85"/>
    </location>
</feature>
<evidence type="ECO:0000256" key="1">
    <source>
        <dbReference type="SAM" id="Phobius"/>
    </source>
</evidence>
<dbReference type="AlphaFoldDB" id="A0A0H1BLH0"/>
<keyword evidence="1" id="KW-1133">Transmembrane helix</keyword>
<dbReference type="EMBL" id="LDEV01000975">
    <property type="protein sequence ID" value="KLJ12354.1"/>
    <property type="molecule type" value="Genomic_DNA"/>
</dbReference>
<gene>
    <name evidence="2" type="ORF">EMPG_12588</name>
</gene>
<dbReference type="OrthoDB" id="4191107at2759"/>
<protein>
    <submittedName>
        <fullName evidence="2">Uncharacterized protein</fullName>
    </submittedName>
</protein>
<dbReference type="Proteomes" id="UP000053573">
    <property type="component" value="Unassembled WGS sequence"/>
</dbReference>
<keyword evidence="1" id="KW-0472">Membrane</keyword>
<keyword evidence="1" id="KW-0812">Transmembrane</keyword>
<sequence>MSDYCCRVFYKCFYNTSDYFLSADKVEILLFITVFFSINSLHSIFKLTANSVSISQSVAQSLTFSSIVLFFTVNLSINILLQIIAD</sequence>
<organism evidence="2 3">
    <name type="scientific">Blastomyces silverae</name>
    <dbReference type="NCBI Taxonomy" id="2060906"/>
    <lineage>
        <taxon>Eukaryota</taxon>
        <taxon>Fungi</taxon>
        <taxon>Dikarya</taxon>
        <taxon>Ascomycota</taxon>
        <taxon>Pezizomycotina</taxon>
        <taxon>Eurotiomycetes</taxon>
        <taxon>Eurotiomycetidae</taxon>
        <taxon>Onygenales</taxon>
        <taxon>Ajellomycetaceae</taxon>
        <taxon>Blastomyces</taxon>
    </lineage>
</organism>
<name>A0A0H1BLH0_9EURO</name>
<feature type="non-terminal residue" evidence="2">
    <location>
        <position position="86"/>
    </location>
</feature>
<feature type="transmembrane region" description="Helical" evidence="1">
    <location>
        <begin position="28"/>
        <end position="49"/>
    </location>
</feature>
<evidence type="ECO:0000313" key="3">
    <source>
        <dbReference type="Proteomes" id="UP000053573"/>
    </source>
</evidence>
<evidence type="ECO:0000313" key="2">
    <source>
        <dbReference type="EMBL" id="KLJ12354.1"/>
    </source>
</evidence>
<accession>A0A0H1BLH0</accession>
<comment type="caution">
    <text evidence="2">The sequence shown here is derived from an EMBL/GenBank/DDBJ whole genome shotgun (WGS) entry which is preliminary data.</text>
</comment>